<feature type="chain" id="PRO_5047492186" evidence="1">
    <location>
        <begin position="21"/>
        <end position="1429"/>
    </location>
</feature>
<evidence type="ECO:0000259" key="2">
    <source>
        <dbReference type="Pfam" id="PF18962"/>
    </source>
</evidence>
<reference evidence="3 4" key="1">
    <citation type="submission" date="2023-05" db="EMBL/GenBank/DDBJ databases">
        <title>Novel species of genus Flectobacillus isolated from stream in China.</title>
        <authorList>
            <person name="Lu H."/>
        </authorList>
    </citation>
    <scope>NUCLEOTIDE SEQUENCE [LARGE SCALE GENOMIC DNA]</scope>
    <source>
        <strain evidence="3 4">KCTC 42575</strain>
    </source>
</reference>
<evidence type="ECO:0000313" key="3">
    <source>
        <dbReference type="EMBL" id="MDI9857864.1"/>
    </source>
</evidence>
<dbReference type="Proteomes" id="UP001236507">
    <property type="component" value="Unassembled WGS sequence"/>
</dbReference>
<keyword evidence="4" id="KW-1185">Reference proteome</keyword>
<sequence>MFKHLLSVMLCCLLSLTAWTQSVSLDAVIEPSKEYLCAGKNVVLAYHTNGAFNADNKFTIQLVSNTSINLETKDSSGFLVGKIPASIEENLSGPFTPVYQIRIISSSPAVNSSSTSNYNIGILPVLTVSSAKIYTLQGAAASISIEGRPYLPLPMTFVSSENEIFEMTSVRNPGAYVAYMHPQKTGAFSFKSVQNACGVGKITGSVDIVSTPNILEYAGFGPKTFCKGGNISFSVNSFGTWQNNNKFYIELKLNETKSYQLEATLKDNTVSAKLPDDIVVEKYYSTRIYATSPETSSMTVNSVLIRDESSVELVSGSKTLNVGESAFMTMNVKGAFPMTITMSDGNKVVVNSFTSTAQYNKKVTGSETFKVSSFSNSCGTGVGTGQYAVTANASLMADKTTKTAYCPGDSLVVNFTSSPSLSVNSEISAHLRLGDVVSSNDLILSGKVLSTGVALFMLPKTISADAQVFALALFTSSLPTKTFLERAAILRTIPSVSTISPSNIATTLAVQGSFSYVVNVKGGGPYNLTTSQGETQFSPSELLGGQIFGQTYINKNTAFSITSISNSCGISNIGSNTLNITVASPSVITLSAPFKNEAELCVGSSYTLNIGSSVSIPTDTKFYLNYLNEAGVAVKSSVGEFVNNQLQWTVPDDASLPSTLVLQVSSSSSTIIGDKLRVKIGKKPQYTGNSVVNYTLSSPGQATFNLLTSSPLNSVVTFADNAKFYGSSNITLTLAGNTTTTYRVKSISNTCGEITPSLTYNLKVITQKVFFNKSSEVQAQRVCEGQSISLNYYVVNYTPTFKDEPKTYRLEISSSISFLNRTVVKTGISESQFSVVLPTTTPNGSNFIRLVQEQDTLIMTDNDVIVYNRVPNFKITTSTGKTDFNLNYGESIQLKVDNPNATPFDGFWVDNNNYYTSILEFQYYKTFTPVRSGTYKLNTLYNECGTSDNGLTLNVTVNPKITWSTSLANTSINACNGDSFLVNINAQGSENVSNKYSLIMNSGALQQIIFETTKTGPQMVTIPKSVDAGRYSLVLTAQSGTITSTNTATSVNLSSTPALVLTGTATLNPSQTAYLYIKPQVASINDAYLQTVSYELNDGTKGTVQYSAISPGAIPVTVTGTKSFTVTKVSNQCGVGVVSGSATITLNASSDKTIETNNILVNKQVISKVCAGGNYVISYNTKGTFGANAKFDVQISDKNGQNFKTISSDIVSSTPNTLSFSVPFDLPAGSDYHVKIISSEANTASSSTTMPLTLSSIIKAEFDTTQYYFTTDKPVSLKVNLSGKTPFYVRLSETWTTAKVYTVNTLPFVASVNATAGTSYQIFEVANGECGLGTVGAKNIAKLAVITGIDDLQSLGVLVGPNPASDFITITSDEPNVKAEIFDMMGQSVFDTELHAGKNQISLQSFGNGVYHLKVSKGNKSGTFKVLKF</sequence>
<protein>
    <submittedName>
        <fullName evidence="3">T9SS type A sorting domain-containing protein</fullName>
    </submittedName>
</protein>
<feature type="domain" description="Secretion system C-terminal sorting" evidence="2">
    <location>
        <begin position="1361"/>
        <end position="1424"/>
    </location>
</feature>
<dbReference type="EMBL" id="JASHIF010000002">
    <property type="protein sequence ID" value="MDI9857864.1"/>
    <property type="molecule type" value="Genomic_DNA"/>
</dbReference>
<dbReference type="NCBIfam" id="TIGR04183">
    <property type="entry name" value="Por_Secre_tail"/>
    <property type="match status" value="1"/>
</dbReference>
<organism evidence="3 4">
    <name type="scientific">Flectobacillus roseus</name>
    <dbReference type="NCBI Taxonomy" id="502259"/>
    <lineage>
        <taxon>Bacteria</taxon>
        <taxon>Pseudomonadati</taxon>
        <taxon>Bacteroidota</taxon>
        <taxon>Cytophagia</taxon>
        <taxon>Cytophagales</taxon>
        <taxon>Flectobacillaceae</taxon>
        <taxon>Flectobacillus</taxon>
    </lineage>
</organism>
<evidence type="ECO:0000256" key="1">
    <source>
        <dbReference type="SAM" id="SignalP"/>
    </source>
</evidence>
<feature type="signal peptide" evidence="1">
    <location>
        <begin position="1"/>
        <end position="20"/>
    </location>
</feature>
<keyword evidence="1" id="KW-0732">Signal</keyword>
<gene>
    <name evidence="3" type="ORF">QM524_01460</name>
</gene>
<evidence type="ECO:0000313" key="4">
    <source>
        <dbReference type="Proteomes" id="UP001236507"/>
    </source>
</evidence>
<dbReference type="Pfam" id="PF18962">
    <property type="entry name" value="Por_Secre_tail"/>
    <property type="match status" value="1"/>
</dbReference>
<accession>A0ABT6Y2T2</accession>
<name>A0ABT6Y2T2_9BACT</name>
<comment type="caution">
    <text evidence="3">The sequence shown here is derived from an EMBL/GenBank/DDBJ whole genome shotgun (WGS) entry which is preliminary data.</text>
</comment>
<dbReference type="InterPro" id="IPR026444">
    <property type="entry name" value="Secre_tail"/>
</dbReference>
<dbReference type="RefSeq" id="WP_283343151.1">
    <property type="nucleotide sequence ID" value="NZ_JASHIF010000002.1"/>
</dbReference>
<proteinExistence type="predicted"/>